<sequence>MADNEELIRRMKEINWFHSIPLRDGIVTPGQDNSMDKLGQVCLPADLTGKSVLDIGAWDGFFSFQAEKNGAARVLATDYFSWSGPGWGTKDGFNLAHEALNSKVESLEVDAMAITPEQVGTFDVVLFLGVLYHLQDPMGGLRVASEMCDELLIIETHVDDLHRWKPSMVYFPGDSLNNDDTNYWAPNVAAMRGMLKDLGFSRVEVVYPKRPWLRYAWPVRFLSAVKGVIQRRGPFRQTLNQGRMSFHAYR</sequence>
<reference evidence="1" key="1">
    <citation type="journal article" date="2010" name="ISME J.">
        <title>Metagenome of the Mediterranean deep chlorophyll maximum studied by direct and fosmid library 454 pyrosequencing.</title>
        <authorList>
            <person name="Ghai R."/>
            <person name="Martin-Cuadrado A.B."/>
            <person name="Molto A.G."/>
            <person name="Heredia I.G."/>
            <person name="Cabrera R."/>
            <person name="Martin J."/>
            <person name="Verdu M."/>
            <person name="Deschamps P."/>
            <person name="Moreira D."/>
            <person name="Lopez-Garcia P."/>
            <person name="Mira A."/>
            <person name="Rodriguez-Valera F."/>
        </authorList>
    </citation>
    <scope>NUCLEOTIDE SEQUENCE</scope>
</reference>
<dbReference type="AlphaFoldDB" id="D6PJJ6"/>
<dbReference type="CDD" id="cd02440">
    <property type="entry name" value="AdoMet_MTases"/>
    <property type="match status" value="1"/>
</dbReference>
<name>D6PJJ6_9ZZZZ</name>
<dbReference type="Pfam" id="PF08003">
    <property type="entry name" value="Methyltransf_9"/>
    <property type="match status" value="1"/>
</dbReference>
<dbReference type="Gene3D" id="3.40.50.150">
    <property type="entry name" value="Vaccinia Virus protein VP39"/>
    <property type="match status" value="1"/>
</dbReference>
<protein>
    <recommendedName>
        <fullName evidence="2">Methyltransferase type 11</fullName>
    </recommendedName>
</protein>
<accession>D6PJJ6</accession>
<dbReference type="InterPro" id="IPR029063">
    <property type="entry name" value="SAM-dependent_MTases_sf"/>
</dbReference>
<evidence type="ECO:0008006" key="2">
    <source>
        <dbReference type="Google" id="ProtNLM"/>
    </source>
</evidence>
<dbReference type="SUPFAM" id="SSF53335">
    <property type="entry name" value="S-adenosyl-L-methionine-dependent methyltransferases"/>
    <property type="match status" value="1"/>
</dbReference>
<evidence type="ECO:0000313" key="1">
    <source>
        <dbReference type="EMBL" id="ADD95897.1"/>
    </source>
</evidence>
<organism evidence="1">
    <name type="scientific">uncultured organism MedDCM-OCT-S01-C5</name>
    <dbReference type="NCBI Taxonomy" id="743601"/>
    <lineage>
        <taxon>unclassified sequences</taxon>
        <taxon>environmental samples</taxon>
    </lineage>
</organism>
<dbReference type="EMBL" id="GU943109">
    <property type="protein sequence ID" value="ADD95897.1"/>
    <property type="molecule type" value="Genomic_DNA"/>
</dbReference>
<dbReference type="InterPro" id="IPR027555">
    <property type="entry name" value="Mo5U34_MeTrfas-like"/>
</dbReference>
<proteinExistence type="predicted"/>